<gene>
    <name evidence="7" type="ORF">DY262_11505</name>
</gene>
<evidence type="ECO:0000256" key="4">
    <source>
        <dbReference type="PROSITE-ProRule" id="PRU00335"/>
    </source>
</evidence>
<keyword evidence="3" id="KW-0804">Transcription</keyword>
<evidence type="ECO:0000313" key="7">
    <source>
        <dbReference type="EMBL" id="RFP78866.1"/>
    </source>
</evidence>
<organism evidence="7 8">
    <name type="scientific">Hydrogenophaga borbori</name>
    <dbReference type="NCBI Taxonomy" id="2294117"/>
    <lineage>
        <taxon>Bacteria</taxon>
        <taxon>Pseudomonadati</taxon>
        <taxon>Pseudomonadota</taxon>
        <taxon>Betaproteobacteria</taxon>
        <taxon>Burkholderiales</taxon>
        <taxon>Comamonadaceae</taxon>
        <taxon>Hydrogenophaga</taxon>
    </lineage>
</organism>
<dbReference type="InterPro" id="IPR041586">
    <property type="entry name" value="PsrA_TetR_C"/>
</dbReference>
<dbReference type="Gene3D" id="1.10.357.10">
    <property type="entry name" value="Tetracycline Repressor, domain 2"/>
    <property type="match status" value="1"/>
</dbReference>
<feature type="domain" description="HTH tetR-type" evidence="6">
    <location>
        <begin position="67"/>
        <end position="127"/>
    </location>
</feature>
<keyword evidence="1" id="KW-0805">Transcription regulation</keyword>
<dbReference type="PANTHER" id="PTHR30055:SF234">
    <property type="entry name" value="HTH-TYPE TRANSCRIPTIONAL REGULATOR BETI"/>
    <property type="match status" value="1"/>
</dbReference>
<dbReference type="PRINTS" id="PR00455">
    <property type="entry name" value="HTHTETR"/>
</dbReference>
<evidence type="ECO:0000259" key="6">
    <source>
        <dbReference type="PROSITE" id="PS50977"/>
    </source>
</evidence>
<accession>A0A372EJN8</accession>
<dbReference type="Proteomes" id="UP000261931">
    <property type="component" value="Unassembled WGS sequence"/>
</dbReference>
<evidence type="ECO:0000256" key="5">
    <source>
        <dbReference type="SAM" id="MobiDB-lite"/>
    </source>
</evidence>
<sequence length="279" mass="30618">MVLREPIGVAADLGHVGRRWHGVPAGMASRSVAPSRRTVSPRGAPARRPHPFRLMPLPRSSFPTPRNDRQQAILHAAERLFAQRGFHAVTVRQIAEAAEVPLALVGYYFAHKEGLFRAIFAHHGPLHHEAMRALEDARRAAALPGEPDGLRRVVEAFVLPLLRWRHHSASQHYAQLLARELAQAAPEAEPALQEHVDPLLQRLFDALQAALPRASRHDLADALRFALGAVQAHLAEHRLDRLVAGTRAGPASAQRLSEFIANGIRAVLAPARAQPAERA</sequence>
<dbReference type="Pfam" id="PF17939">
    <property type="entry name" value="TetR_C_30"/>
    <property type="match status" value="1"/>
</dbReference>
<keyword evidence="2 4" id="KW-0238">DNA-binding</keyword>
<dbReference type="SUPFAM" id="SSF46689">
    <property type="entry name" value="Homeodomain-like"/>
    <property type="match status" value="1"/>
</dbReference>
<dbReference type="PROSITE" id="PS50977">
    <property type="entry name" value="HTH_TETR_2"/>
    <property type="match status" value="1"/>
</dbReference>
<protein>
    <submittedName>
        <fullName evidence="7">TetR/AcrR family transcriptional regulator</fullName>
    </submittedName>
</protein>
<dbReference type="AlphaFoldDB" id="A0A372EJN8"/>
<dbReference type="InterPro" id="IPR050109">
    <property type="entry name" value="HTH-type_TetR-like_transc_reg"/>
</dbReference>
<dbReference type="InterPro" id="IPR036271">
    <property type="entry name" value="Tet_transcr_reg_TetR-rel_C_sf"/>
</dbReference>
<reference evidence="7 8" key="1">
    <citation type="submission" date="2018-08" db="EMBL/GenBank/DDBJ databases">
        <title>Hydrogenophaga sp. LA-38 isolated from sludge.</title>
        <authorList>
            <person name="Im W.-T."/>
        </authorList>
    </citation>
    <scope>NUCLEOTIDE SEQUENCE [LARGE SCALE GENOMIC DNA]</scope>
    <source>
        <strain evidence="7 8">LA-38</strain>
    </source>
</reference>
<dbReference type="InterPro" id="IPR001647">
    <property type="entry name" value="HTH_TetR"/>
</dbReference>
<evidence type="ECO:0000256" key="3">
    <source>
        <dbReference type="ARBA" id="ARBA00023163"/>
    </source>
</evidence>
<dbReference type="Pfam" id="PF00440">
    <property type="entry name" value="TetR_N"/>
    <property type="match status" value="1"/>
</dbReference>
<evidence type="ECO:0000256" key="1">
    <source>
        <dbReference type="ARBA" id="ARBA00023015"/>
    </source>
</evidence>
<evidence type="ECO:0000256" key="2">
    <source>
        <dbReference type="ARBA" id="ARBA00023125"/>
    </source>
</evidence>
<comment type="caution">
    <text evidence="7">The sequence shown here is derived from an EMBL/GenBank/DDBJ whole genome shotgun (WGS) entry which is preliminary data.</text>
</comment>
<dbReference type="EMBL" id="QVLS01000006">
    <property type="protein sequence ID" value="RFP78866.1"/>
    <property type="molecule type" value="Genomic_DNA"/>
</dbReference>
<dbReference type="GO" id="GO:0003700">
    <property type="term" value="F:DNA-binding transcription factor activity"/>
    <property type="evidence" value="ECO:0007669"/>
    <property type="project" value="TreeGrafter"/>
</dbReference>
<evidence type="ECO:0000313" key="8">
    <source>
        <dbReference type="Proteomes" id="UP000261931"/>
    </source>
</evidence>
<keyword evidence="8" id="KW-1185">Reference proteome</keyword>
<name>A0A372EJN8_9BURK</name>
<proteinExistence type="predicted"/>
<dbReference type="SUPFAM" id="SSF48498">
    <property type="entry name" value="Tetracyclin repressor-like, C-terminal domain"/>
    <property type="match status" value="1"/>
</dbReference>
<dbReference type="GO" id="GO:0000976">
    <property type="term" value="F:transcription cis-regulatory region binding"/>
    <property type="evidence" value="ECO:0007669"/>
    <property type="project" value="TreeGrafter"/>
</dbReference>
<feature type="region of interest" description="Disordered" evidence="5">
    <location>
        <begin position="27"/>
        <end position="67"/>
    </location>
</feature>
<dbReference type="InterPro" id="IPR009057">
    <property type="entry name" value="Homeodomain-like_sf"/>
</dbReference>
<feature type="DNA-binding region" description="H-T-H motif" evidence="4">
    <location>
        <begin position="90"/>
        <end position="109"/>
    </location>
</feature>
<dbReference type="PANTHER" id="PTHR30055">
    <property type="entry name" value="HTH-TYPE TRANSCRIPTIONAL REGULATOR RUTR"/>
    <property type="match status" value="1"/>
</dbReference>